<dbReference type="RefSeq" id="WP_377056970.1">
    <property type="nucleotide sequence ID" value="NZ_JBHLVZ010000114.1"/>
</dbReference>
<feature type="signal peptide" evidence="1">
    <location>
        <begin position="1"/>
        <end position="24"/>
    </location>
</feature>
<evidence type="ECO:0000313" key="4">
    <source>
        <dbReference type="Proteomes" id="UP001589789"/>
    </source>
</evidence>
<feature type="domain" description="Ice-binding protein C-terminal" evidence="2">
    <location>
        <begin position="194"/>
        <end position="216"/>
    </location>
</feature>
<evidence type="ECO:0000313" key="3">
    <source>
        <dbReference type="EMBL" id="MFC0389518.1"/>
    </source>
</evidence>
<dbReference type="InterPro" id="IPR013424">
    <property type="entry name" value="Ice-binding_C"/>
</dbReference>
<proteinExistence type="predicted"/>
<dbReference type="Pfam" id="PF07589">
    <property type="entry name" value="PEP-CTERM"/>
    <property type="match status" value="1"/>
</dbReference>
<keyword evidence="4" id="KW-1185">Reference proteome</keyword>
<gene>
    <name evidence="3" type="ORF">ACFFIC_28810</name>
</gene>
<feature type="chain" id="PRO_5046437453" evidence="1">
    <location>
        <begin position="25"/>
        <end position="220"/>
    </location>
</feature>
<accession>A0ABV6J3W1</accession>
<evidence type="ECO:0000259" key="2">
    <source>
        <dbReference type="Pfam" id="PF07589"/>
    </source>
</evidence>
<reference evidence="3 4" key="1">
    <citation type="submission" date="2024-09" db="EMBL/GenBank/DDBJ databases">
        <authorList>
            <person name="Sun Q."/>
            <person name="Mori K."/>
        </authorList>
    </citation>
    <scope>NUCLEOTIDE SEQUENCE [LARGE SCALE GENOMIC DNA]</scope>
    <source>
        <strain evidence="3 4">CCM 7468</strain>
    </source>
</reference>
<protein>
    <submittedName>
        <fullName evidence="3">PEP-CTERM sorting domain-containing protein</fullName>
    </submittedName>
</protein>
<dbReference type="NCBIfam" id="TIGR02595">
    <property type="entry name" value="PEP_CTERM"/>
    <property type="match status" value="1"/>
</dbReference>
<evidence type="ECO:0000256" key="1">
    <source>
        <dbReference type="SAM" id="SignalP"/>
    </source>
</evidence>
<dbReference type="EMBL" id="JBHLVZ010000114">
    <property type="protein sequence ID" value="MFC0389518.1"/>
    <property type="molecule type" value="Genomic_DNA"/>
</dbReference>
<sequence>MNFKTIVTLAAGMAMSLAALPASASVIFNFVQAGPARGTEYGTGDPTIVPLRFSGRLIVSDEEYRSGFNLGARNGSGTDSPVGGYSPEVIATFPDFQFTLQNPDKKVVVDNTYLFGRGPVDVVSGYSFTSSPFGLPVGGASIIGGGDNFTLNTFANGTFTVRLGSDYRLDFGGCINDYCDLSGRVVASGSLPVPVPEPASMALFGVALAGLGLVRRKRAA</sequence>
<name>A0ABV6J3W1_9PROT</name>
<organism evidence="3 4">
    <name type="scientific">Muricoccus vinaceus</name>
    <dbReference type="NCBI Taxonomy" id="424704"/>
    <lineage>
        <taxon>Bacteria</taxon>
        <taxon>Pseudomonadati</taxon>
        <taxon>Pseudomonadota</taxon>
        <taxon>Alphaproteobacteria</taxon>
        <taxon>Acetobacterales</taxon>
        <taxon>Roseomonadaceae</taxon>
        <taxon>Muricoccus</taxon>
    </lineage>
</organism>
<comment type="caution">
    <text evidence="3">The sequence shown here is derived from an EMBL/GenBank/DDBJ whole genome shotgun (WGS) entry which is preliminary data.</text>
</comment>
<dbReference type="Proteomes" id="UP001589789">
    <property type="component" value="Unassembled WGS sequence"/>
</dbReference>
<keyword evidence="1" id="KW-0732">Signal</keyword>